<dbReference type="EMBL" id="VCGU01000011">
    <property type="protein sequence ID" value="TRY67275.1"/>
    <property type="molecule type" value="Genomic_DNA"/>
</dbReference>
<name>A0A553NPA3_TIGCA</name>
<proteinExistence type="predicted"/>
<comment type="caution">
    <text evidence="2">The sequence shown here is derived from an EMBL/GenBank/DDBJ whole genome shotgun (WGS) entry which is preliminary data.</text>
</comment>
<dbReference type="InterPro" id="IPR010856">
    <property type="entry name" value="Gig2-like"/>
</dbReference>
<dbReference type="AlphaFoldDB" id="A0A553NPA3"/>
<evidence type="ECO:0000256" key="1">
    <source>
        <dbReference type="SAM" id="SignalP"/>
    </source>
</evidence>
<dbReference type="PANTHER" id="PTHR30613:SF1">
    <property type="entry name" value="DUF1479 DOMAIN PROTEIN (AFU_ORTHOLOGUE AFUA_5G09280)"/>
    <property type="match status" value="1"/>
</dbReference>
<feature type="chain" id="PRO_5022216046" description="DUF1479 domain-containing protein" evidence="1">
    <location>
        <begin position="19"/>
        <end position="391"/>
    </location>
</feature>
<keyword evidence="1" id="KW-0732">Signal</keyword>
<dbReference type="Pfam" id="PF07350">
    <property type="entry name" value="Gig2-like"/>
    <property type="match status" value="1"/>
</dbReference>
<evidence type="ECO:0000313" key="2">
    <source>
        <dbReference type="EMBL" id="TRY67275.1"/>
    </source>
</evidence>
<protein>
    <recommendedName>
        <fullName evidence="4">DUF1479 domain-containing protein</fullName>
    </recommendedName>
</protein>
<feature type="signal peptide" evidence="1">
    <location>
        <begin position="1"/>
        <end position="18"/>
    </location>
</feature>
<gene>
    <name evidence="2" type="ORF">TCAL_09707</name>
</gene>
<dbReference type="STRING" id="6832.A0A553NPA3"/>
<dbReference type="Proteomes" id="UP000318571">
    <property type="component" value="Chromosome 4"/>
</dbReference>
<evidence type="ECO:0008006" key="4">
    <source>
        <dbReference type="Google" id="ProtNLM"/>
    </source>
</evidence>
<dbReference type="Gene3D" id="2.60.120.330">
    <property type="entry name" value="B-lactam Antibiotic, Isopenicillin N Synthase, Chain"/>
    <property type="match status" value="2"/>
</dbReference>
<evidence type="ECO:0000313" key="3">
    <source>
        <dbReference type="Proteomes" id="UP000318571"/>
    </source>
</evidence>
<sequence length="391" mass="44812">MKVGVFFVLTIICIGVQSVNLNEGGSINDLFVTDGDSDHESMQYSKVKKAMQVEPDFARRLFQVVEEKLQVRLDELSIHGNSIIPTVTMKAIEENGHRLPDDVAMKVKKHGVLVVRNTLPEEEVQQLMDDLHNYLLINNIDTATYNETVYEIYWSQSQLRARQHHNMYMVQDALLKLWTLQVPNLNCSQISPAMYIDRLRIRKPGDTSFTLPFHIDGGGIERWSDPVYRKVYEQIFKGNLDAYDPFAMDYRIQAAMNEEGHANGCTFFREATWYWMLRPFLQDVPDQVMPGCQPGKTFHVSERWHPKLQGLVSLPNIEMGDSVWWHADLIHSVESEHKGQDPSSVFYIPTGPKCGVNMDYLARMRSKFLSGETPPDFPSTTTKSNLLIALL</sequence>
<keyword evidence="3" id="KW-1185">Reference proteome</keyword>
<dbReference type="SUPFAM" id="SSF51197">
    <property type="entry name" value="Clavaminate synthase-like"/>
    <property type="match status" value="1"/>
</dbReference>
<dbReference type="InterPro" id="IPR027443">
    <property type="entry name" value="IPNS-like_sf"/>
</dbReference>
<reference evidence="2 3" key="1">
    <citation type="journal article" date="2018" name="Nat. Ecol. Evol.">
        <title>Genomic signatures of mitonuclear coevolution across populations of Tigriopus californicus.</title>
        <authorList>
            <person name="Barreto F.S."/>
            <person name="Watson E.T."/>
            <person name="Lima T.G."/>
            <person name="Willett C.S."/>
            <person name="Edmands S."/>
            <person name="Li W."/>
            <person name="Burton R.S."/>
        </authorList>
    </citation>
    <scope>NUCLEOTIDE SEQUENCE [LARGE SCALE GENOMIC DNA]</scope>
    <source>
        <strain evidence="2 3">San Diego</strain>
    </source>
</reference>
<organism evidence="2 3">
    <name type="scientific">Tigriopus californicus</name>
    <name type="common">Marine copepod</name>
    <dbReference type="NCBI Taxonomy" id="6832"/>
    <lineage>
        <taxon>Eukaryota</taxon>
        <taxon>Metazoa</taxon>
        <taxon>Ecdysozoa</taxon>
        <taxon>Arthropoda</taxon>
        <taxon>Crustacea</taxon>
        <taxon>Multicrustacea</taxon>
        <taxon>Hexanauplia</taxon>
        <taxon>Copepoda</taxon>
        <taxon>Harpacticoida</taxon>
        <taxon>Harpacticidae</taxon>
        <taxon>Tigriopus</taxon>
    </lineage>
</organism>
<accession>A0A553NPA3</accession>
<dbReference type="PANTHER" id="PTHR30613">
    <property type="entry name" value="UNCHARACTERIZED PROTEIN YBIU-RELATED"/>
    <property type="match status" value="1"/>
</dbReference>